<dbReference type="InterPro" id="IPR036942">
    <property type="entry name" value="Beta-barrel_TonB_sf"/>
</dbReference>
<dbReference type="STRING" id="314283.MED297_03997"/>
<evidence type="ECO:0000259" key="15">
    <source>
        <dbReference type="Pfam" id="PF07715"/>
    </source>
</evidence>
<organism evidence="16 17">
    <name type="scientific">Reinekea blandensis MED297</name>
    <dbReference type="NCBI Taxonomy" id="314283"/>
    <lineage>
        <taxon>Bacteria</taxon>
        <taxon>Pseudomonadati</taxon>
        <taxon>Pseudomonadota</taxon>
        <taxon>Gammaproteobacteria</taxon>
        <taxon>Oceanospirillales</taxon>
        <taxon>Saccharospirillaceae</taxon>
        <taxon>Reinekea</taxon>
    </lineage>
</organism>
<dbReference type="InterPro" id="IPR012910">
    <property type="entry name" value="Plug_dom"/>
</dbReference>
<evidence type="ECO:0000256" key="7">
    <source>
        <dbReference type="ARBA" id="ARBA00023077"/>
    </source>
</evidence>
<reference evidence="16 17" key="1">
    <citation type="submission" date="2006-02" db="EMBL/GenBank/DDBJ databases">
        <authorList>
            <person name="Pinhassi J."/>
            <person name="Pedros-Alio C."/>
            <person name="Ferriera S."/>
            <person name="Johnson J."/>
            <person name="Kravitz S."/>
            <person name="Halpern A."/>
            <person name="Remington K."/>
            <person name="Beeson K."/>
            <person name="Tran B."/>
            <person name="Rogers Y.-H."/>
            <person name="Friedman R."/>
            <person name="Venter J.C."/>
        </authorList>
    </citation>
    <scope>NUCLEOTIDE SEQUENCE [LARGE SCALE GENOMIC DNA]</scope>
    <source>
        <strain evidence="16 17">MED297</strain>
    </source>
</reference>
<dbReference type="Gene3D" id="2.170.130.10">
    <property type="entry name" value="TonB-dependent receptor, plug domain"/>
    <property type="match status" value="1"/>
</dbReference>
<evidence type="ECO:0000256" key="4">
    <source>
        <dbReference type="ARBA" id="ARBA00022452"/>
    </source>
</evidence>
<dbReference type="GO" id="GO:0044718">
    <property type="term" value="P:siderophore transmembrane transport"/>
    <property type="evidence" value="ECO:0007669"/>
    <property type="project" value="TreeGrafter"/>
</dbReference>
<dbReference type="InterPro" id="IPR037066">
    <property type="entry name" value="Plug_dom_sf"/>
</dbReference>
<dbReference type="PANTHER" id="PTHR30069:SF29">
    <property type="entry name" value="HEMOGLOBIN AND HEMOGLOBIN-HAPTOGLOBIN-BINDING PROTEIN 1-RELATED"/>
    <property type="match status" value="1"/>
</dbReference>
<gene>
    <name evidence="16" type="ORF">MED297_03997</name>
</gene>
<accession>A4BG04</accession>
<evidence type="ECO:0000256" key="9">
    <source>
        <dbReference type="ARBA" id="ARBA00023170"/>
    </source>
</evidence>
<dbReference type="RefSeq" id="WP_008047640.1">
    <property type="nucleotide sequence ID" value="NZ_CH724154.1"/>
</dbReference>
<feature type="signal peptide" evidence="13">
    <location>
        <begin position="1"/>
        <end position="28"/>
    </location>
</feature>
<evidence type="ECO:0000256" key="3">
    <source>
        <dbReference type="ARBA" id="ARBA00022448"/>
    </source>
</evidence>
<evidence type="ECO:0000313" key="17">
    <source>
        <dbReference type="Proteomes" id="UP000005953"/>
    </source>
</evidence>
<keyword evidence="5 11" id="KW-0812">Transmembrane</keyword>
<evidence type="ECO:0000256" key="5">
    <source>
        <dbReference type="ARBA" id="ARBA00022692"/>
    </source>
</evidence>
<evidence type="ECO:0000259" key="14">
    <source>
        <dbReference type="Pfam" id="PF00593"/>
    </source>
</evidence>
<dbReference type="InterPro" id="IPR039426">
    <property type="entry name" value="TonB-dep_rcpt-like"/>
</dbReference>
<evidence type="ECO:0000256" key="1">
    <source>
        <dbReference type="ARBA" id="ARBA00004571"/>
    </source>
</evidence>
<comment type="similarity">
    <text evidence="2">Belongs to the TonB-dependent receptor family. Hemoglobin/haptoglobin binding protein subfamily.</text>
</comment>
<dbReference type="SUPFAM" id="SSF56935">
    <property type="entry name" value="Porins"/>
    <property type="match status" value="1"/>
</dbReference>
<feature type="domain" description="TonB-dependent receptor-like beta-barrel" evidence="14">
    <location>
        <begin position="188"/>
        <end position="628"/>
    </location>
</feature>
<comment type="caution">
    <text evidence="16">The sequence shown here is derived from an EMBL/GenBank/DDBJ whole genome shotgun (WGS) entry which is preliminary data.</text>
</comment>
<dbReference type="GO" id="GO:0015344">
    <property type="term" value="F:siderophore uptake transmembrane transporter activity"/>
    <property type="evidence" value="ECO:0007669"/>
    <property type="project" value="TreeGrafter"/>
</dbReference>
<dbReference type="OrthoDB" id="9764669at2"/>
<dbReference type="PANTHER" id="PTHR30069">
    <property type="entry name" value="TONB-DEPENDENT OUTER MEMBRANE RECEPTOR"/>
    <property type="match status" value="1"/>
</dbReference>
<keyword evidence="9 16" id="KW-0675">Receptor</keyword>
<proteinExistence type="inferred from homology"/>
<dbReference type="HOGENOM" id="CLU_008287_18_0_6"/>
<keyword evidence="8 11" id="KW-0472">Membrane</keyword>
<evidence type="ECO:0000256" key="2">
    <source>
        <dbReference type="ARBA" id="ARBA00008143"/>
    </source>
</evidence>
<keyword evidence="6 13" id="KW-0732">Signal</keyword>
<dbReference type="Proteomes" id="UP000005953">
    <property type="component" value="Unassembled WGS sequence"/>
</dbReference>
<evidence type="ECO:0000256" key="11">
    <source>
        <dbReference type="PROSITE-ProRule" id="PRU01360"/>
    </source>
</evidence>
<dbReference type="AlphaFoldDB" id="A4BG04"/>
<dbReference type="GO" id="GO:0009279">
    <property type="term" value="C:cell outer membrane"/>
    <property type="evidence" value="ECO:0007669"/>
    <property type="project" value="UniProtKB-SubCell"/>
</dbReference>
<evidence type="ECO:0000256" key="8">
    <source>
        <dbReference type="ARBA" id="ARBA00023136"/>
    </source>
</evidence>
<protein>
    <submittedName>
        <fullName evidence="16">Outer membrane receptor for ferrienterochelin and colicins</fullName>
    </submittedName>
</protein>
<dbReference type="EMBL" id="AAOE01000014">
    <property type="protein sequence ID" value="EAR09022.1"/>
    <property type="molecule type" value="Genomic_DNA"/>
</dbReference>
<dbReference type="CDD" id="cd01347">
    <property type="entry name" value="ligand_gated_channel"/>
    <property type="match status" value="1"/>
</dbReference>
<evidence type="ECO:0000256" key="13">
    <source>
        <dbReference type="SAM" id="SignalP"/>
    </source>
</evidence>
<feature type="chain" id="PRO_5002665278" evidence="13">
    <location>
        <begin position="29"/>
        <end position="655"/>
    </location>
</feature>
<keyword evidence="10 11" id="KW-0998">Cell outer membrane</keyword>
<comment type="subcellular location">
    <subcellularLocation>
        <location evidence="1 11">Cell outer membrane</location>
        <topology evidence="1 11">Multi-pass membrane protein</topology>
    </subcellularLocation>
</comment>
<dbReference type="Pfam" id="PF00593">
    <property type="entry name" value="TonB_dep_Rec_b-barrel"/>
    <property type="match status" value="1"/>
</dbReference>
<keyword evidence="17" id="KW-1185">Reference proteome</keyword>
<evidence type="ECO:0000256" key="10">
    <source>
        <dbReference type="ARBA" id="ARBA00023237"/>
    </source>
</evidence>
<dbReference type="Pfam" id="PF07715">
    <property type="entry name" value="Plug"/>
    <property type="match status" value="1"/>
</dbReference>
<evidence type="ECO:0000256" key="6">
    <source>
        <dbReference type="ARBA" id="ARBA00022729"/>
    </source>
</evidence>
<sequence length="655" mass="73529">MTKRTQRQRNTLVATAITTVLISSTLSADETTALPTLVITGTGTEKSLPESPIPIEVIDQQQIREQGATRLDDLLKSVPGLQLMDQHGQQGQTVMMQGMNPEHVLILIDGVPTRQTNSEFNVERIDLSRIQRVEIVPGNSSSLYGSSAMGGVINLITNDEKTPYLSSEIGATQTESDTTKGPTELNANVQTGYALGDGFAEQGLSLTRYSGVDINPDRYGANLASGYRWTLSGDYQWEDFQSNLTWMGGRLERPYLQIKANNEFKRIKTENSDELSASLRRSTTTSEQIIQVDGDRYDTRQAVVGADDYYDLTRQAISLAPRLSHQQTLFTDHHDLTLGLVASMEFLEQTKTEQGETTNEISRKHRSALEVFAQDDWYTTDSLETITGLRAQWDSDFGFFLSPKLALRWDLQNSHNMGTYLRASTGLGYRVPDLKERHYRFDHEQYGYELIGSPELEPETALGSQIELGGHFSVAAQKANWSVTAFRQDVRNLIDTELNEDIDNGIDTFQYTNLGQARIQGVETQMNLLLSLGSWNLNNRLSAQVLEARDTSNDQDLINRPDLSVQFSQKLSLPNWHDTVLSHQVRYVGEQILGGESRPVASPYLLVDLAAQFSITDHWRLHLSVDNLTNNHNNEQDDDARPVLGRTWSMAIRYQ</sequence>
<dbReference type="PROSITE" id="PS52016">
    <property type="entry name" value="TONB_DEPENDENT_REC_3"/>
    <property type="match status" value="1"/>
</dbReference>
<keyword evidence="3 11" id="KW-0813">Transport</keyword>
<feature type="domain" description="TonB-dependent receptor plug" evidence="15">
    <location>
        <begin position="50"/>
        <end position="152"/>
    </location>
</feature>
<evidence type="ECO:0000256" key="12">
    <source>
        <dbReference type="RuleBase" id="RU003357"/>
    </source>
</evidence>
<evidence type="ECO:0000313" key="16">
    <source>
        <dbReference type="EMBL" id="EAR09022.1"/>
    </source>
</evidence>
<dbReference type="InterPro" id="IPR000531">
    <property type="entry name" value="Beta-barrel_TonB"/>
</dbReference>
<keyword evidence="4 11" id="KW-1134">Transmembrane beta strand</keyword>
<name>A4BG04_9GAMM</name>
<dbReference type="Gene3D" id="2.40.170.20">
    <property type="entry name" value="TonB-dependent receptor, beta-barrel domain"/>
    <property type="match status" value="1"/>
</dbReference>
<keyword evidence="7 12" id="KW-0798">TonB box</keyword>